<dbReference type="Proteomes" id="UP001164718">
    <property type="component" value="Chromosome"/>
</dbReference>
<keyword evidence="1" id="KW-1133">Transmembrane helix</keyword>
<feature type="transmembrane region" description="Helical" evidence="1">
    <location>
        <begin position="9"/>
        <end position="27"/>
    </location>
</feature>
<feature type="transmembrane region" description="Helical" evidence="1">
    <location>
        <begin position="60"/>
        <end position="80"/>
    </location>
</feature>
<dbReference type="InterPro" id="IPR025576">
    <property type="entry name" value="YwiC"/>
</dbReference>
<feature type="transmembrane region" description="Helical" evidence="1">
    <location>
        <begin position="86"/>
        <end position="104"/>
    </location>
</feature>
<keyword evidence="3" id="KW-1185">Reference proteome</keyword>
<organism evidence="2 3">
    <name type="scientific">Fervidibacillus albus</name>
    <dbReference type="NCBI Taxonomy" id="2980026"/>
    <lineage>
        <taxon>Bacteria</taxon>
        <taxon>Bacillati</taxon>
        <taxon>Bacillota</taxon>
        <taxon>Bacilli</taxon>
        <taxon>Bacillales</taxon>
        <taxon>Bacillaceae</taxon>
        <taxon>Fervidibacillus</taxon>
    </lineage>
</organism>
<dbReference type="RefSeq" id="WP_275417817.1">
    <property type="nucleotide sequence ID" value="NZ_CP106878.1"/>
</dbReference>
<keyword evidence="1" id="KW-0812">Transmembrane</keyword>
<sequence length="238" mass="27985">MKLVIPKQHGAWAMLVIPFLLNMFASHPKWGHLFLFFAWLFFYLATYSFLQMIKLRKQNLYMKSFILFFIFALLFVSVPLFNEPALFYFGLSLLPLFCINVYYTKTKNERAFLNDVIAIINFGIGGLASFYYGAHTIDETATLLFSLHFFYFFGTILYVKTMIREKRNIRYKYYSWVYHVGIVFVLLLFQHYAFALAFLPSAVRAIVLYGKKIAMKTLGMVEILNAVYFFFIIIIFGV</sequence>
<protein>
    <submittedName>
        <fullName evidence="2">YwiC-like family protein</fullName>
    </submittedName>
</protein>
<dbReference type="Pfam" id="PF14256">
    <property type="entry name" value="YwiC"/>
    <property type="match status" value="1"/>
</dbReference>
<evidence type="ECO:0000313" key="3">
    <source>
        <dbReference type="Proteomes" id="UP001164718"/>
    </source>
</evidence>
<dbReference type="KEGG" id="faf:OE104_01295"/>
<evidence type="ECO:0000256" key="1">
    <source>
        <dbReference type="SAM" id="Phobius"/>
    </source>
</evidence>
<evidence type="ECO:0000313" key="2">
    <source>
        <dbReference type="EMBL" id="WAA10035.1"/>
    </source>
</evidence>
<proteinExistence type="predicted"/>
<keyword evidence="1" id="KW-0472">Membrane</keyword>
<dbReference type="EMBL" id="CP106878">
    <property type="protein sequence ID" value="WAA10035.1"/>
    <property type="molecule type" value="Genomic_DNA"/>
</dbReference>
<dbReference type="AlphaFoldDB" id="A0A9E8RUW5"/>
<gene>
    <name evidence="2" type="ORF">OE104_01295</name>
</gene>
<feature type="transmembrane region" description="Helical" evidence="1">
    <location>
        <begin position="116"/>
        <end position="134"/>
    </location>
</feature>
<feature type="transmembrane region" description="Helical" evidence="1">
    <location>
        <begin position="171"/>
        <end position="188"/>
    </location>
</feature>
<feature type="transmembrane region" description="Helical" evidence="1">
    <location>
        <begin position="33"/>
        <end position="53"/>
    </location>
</feature>
<name>A0A9E8RUW5_9BACI</name>
<feature type="transmembrane region" description="Helical" evidence="1">
    <location>
        <begin position="140"/>
        <end position="159"/>
    </location>
</feature>
<feature type="transmembrane region" description="Helical" evidence="1">
    <location>
        <begin position="217"/>
        <end position="237"/>
    </location>
</feature>
<accession>A0A9E8RUW5</accession>
<reference evidence="2" key="1">
    <citation type="submission" date="2022-09" db="EMBL/GenBank/DDBJ databases">
        <title>Complete Genomes of Fervidibacillus albus and Fervidibacillus halotolerans isolated from tidal flat sediments.</title>
        <authorList>
            <person name="Kwon K.K."/>
            <person name="Yang S.-H."/>
            <person name="Park M.J."/>
            <person name="Oh H.-M."/>
        </authorList>
    </citation>
    <scope>NUCLEOTIDE SEQUENCE</scope>
    <source>
        <strain evidence="2">MEBiC13591</strain>
    </source>
</reference>